<reference evidence="1 3" key="1">
    <citation type="journal article" date="2017" name="Biosci Microbiota Food Health">
        <title>Genomic characterization reconfirms the taxonomic status of Lactobacillus parakefiri.</title>
        <authorList>
            <person name="Tanizawa Y."/>
            <person name="Kobayashi H."/>
            <person name="Kaminuma E."/>
            <person name="Sakamoto M."/>
            <person name="Ohkuma M."/>
            <person name="Nakamura Y."/>
            <person name="Arita M."/>
            <person name="Tohno M."/>
        </authorList>
    </citation>
    <scope>NUCLEOTIDE SEQUENCE [LARGE SCALE GENOMIC DNA]</scope>
    <source>
        <strain evidence="1 3">JCM 8573</strain>
    </source>
</reference>
<dbReference type="Proteomes" id="UP000214739">
    <property type="component" value="Unassembled WGS sequence"/>
</dbReference>
<dbReference type="NCBIfam" id="TIGR01636">
    <property type="entry name" value="phage_rinA"/>
    <property type="match status" value="1"/>
</dbReference>
<evidence type="ECO:0000313" key="3">
    <source>
        <dbReference type="Proteomes" id="UP000214739"/>
    </source>
</evidence>
<reference evidence="2" key="3">
    <citation type="submission" date="2019-02" db="EMBL/GenBank/DDBJ databases">
        <authorList>
            <person name="Buron G."/>
            <person name="Chaylann A."/>
            <person name="Dolejs I."/>
            <person name="Forster J."/>
            <person name="Miks M.H."/>
        </authorList>
    </citation>
    <scope>NUCLEOTIDE SEQUENCE</scope>
    <source>
        <strain evidence="2">DSM 10551</strain>
    </source>
</reference>
<dbReference type="RefSeq" id="WP_057962109.1">
    <property type="nucleotide sequence ID" value="NZ_BAAAXO010000039.1"/>
</dbReference>
<protein>
    <submittedName>
        <fullName evidence="1">Transcriptional regulator</fullName>
    </submittedName>
</protein>
<accession>A0A224V999</accession>
<evidence type="ECO:0000313" key="1">
    <source>
        <dbReference type="EMBL" id="GAW71395.1"/>
    </source>
</evidence>
<gene>
    <name evidence="2" type="ORF">C5L28_000862</name>
    <name evidence="1" type="ORF">LPKJCM_00475</name>
</gene>
<sequence length="121" mass="14043">MKTTTLNYLEEILTDYPKLTSYIHHCEQQMIITSSSGQGMVNTIATDRYLRRLKENQQAVHDCLEQTDPETRQIIHTLYFSPGLRLTLRDVSIQLNMSLATISRKRKRFMNNLGKQLGLTL</sequence>
<evidence type="ECO:0000313" key="4">
    <source>
        <dbReference type="Proteomes" id="UP000294668"/>
    </source>
</evidence>
<dbReference type="Proteomes" id="UP000294668">
    <property type="component" value="Unassembled WGS sequence"/>
</dbReference>
<keyword evidence="4" id="KW-1185">Reference proteome</keyword>
<dbReference type="SUPFAM" id="SSF88659">
    <property type="entry name" value="Sigma3 and sigma4 domains of RNA polymerase sigma factors"/>
    <property type="match status" value="1"/>
</dbReference>
<dbReference type="AlphaFoldDB" id="A0A224V999"/>
<reference evidence="2 4" key="2">
    <citation type="journal article" date="2019" name="Appl. Microbiol. Biotechnol.">
        <title>Uncovering carbohydrate metabolism through a genotype-phenotype association study of 56 lactic acid bacteria genomes.</title>
        <authorList>
            <person name="Buron-Moles G."/>
            <person name="Chailyan A."/>
            <person name="Dolejs I."/>
            <person name="Forster J."/>
            <person name="Miks M.H."/>
        </authorList>
    </citation>
    <scope>NUCLEOTIDE SEQUENCE [LARGE SCALE GENOMIC DNA]</scope>
    <source>
        <strain evidence="2 4">DSM 10551</strain>
    </source>
</reference>
<dbReference type="EMBL" id="BDGB01000029">
    <property type="protein sequence ID" value="GAW71395.1"/>
    <property type="molecule type" value="Genomic_DNA"/>
</dbReference>
<dbReference type="InterPro" id="IPR036388">
    <property type="entry name" value="WH-like_DNA-bd_sf"/>
</dbReference>
<dbReference type="InterPro" id="IPR006523">
    <property type="entry name" value="RinA"/>
</dbReference>
<name>A0A224V999_9LACO</name>
<dbReference type="OrthoDB" id="2735906at2"/>
<dbReference type="EMBL" id="PUFL01000009">
    <property type="protein sequence ID" value="TDG94823.1"/>
    <property type="molecule type" value="Genomic_DNA"/>
</dbReference>
<organism evidence="1 3">
    <name type="scientific">Lentilactobacillus parakefiri</name>
    <dbReference type="NCBI Taxonomy" id="152332"/>
    <lineage>
        <taxon>Bacteria</taxon>
        <taxon>Bacillati</taxon>
        <taxon>Bacillota</taxon>
        <taxon>Bacilli</taxon>
        <taxon>Lactobacillales</taxon>
        <taxon>Lactobacillaceae</taxon>
        <taxon>Lentilactobacillus</taxon>
    </lineage>
</organism>
<proteinExistence type="predicted"/>
<dbReference type="Gene3D" id="1.10.10.10">
    <property type="entry name" value="Winged helix-like DNA-binding domain superfamily/Winged helix DNA-binding domain"/>
    <property type="match status" value="1"/>
</dbReference>
<evidence type="ECO:0000313" key="2">
    <source>
        <dbReference type="EMBL" id="TDG94823.1"/>
    </source>
</evidence>
<comment type="caution">
    <text evidence="1">The sequence shown here is derived from an EMBL/GenBank/DDBJ whole genome shotgun (WGS) entry which is preliminary data.</text>
</comment>
<dbReference type="InterPro" id="IPR013324">
    <property type="entry name" value="RNA_pol_sigma_r3/r4-like"/>
</dbReference>